<dbReference type="InterPro" id="IPR033446">
    <property type="entry name" value="ZCCHC24_Znf-3CxxC"/>
</dbReference>
<dbReference type="GO" id="GO:0008270">
    <property type="term" value="F:zinc ion binding"/>
    <property type="evidence" value="ECO:0007669"/>
    <property type="project" value="UniProtKB-KW"/>
</dbReference>
<proteinExistence type="predicted"/>
<name>A0A7R9LHZ4_9ACAR</name>
<evidence type="ECO:0000313" key="5">
    <source>
        <dbReference type="EMBL" id="CAD7640774.1"/>
    </source>
</evidence>
<sequence length="91" mass="10210">IQLYPADQNKPGELVANKRYFGEFRCHKCHRHWYSAACWLGFKQRCNGCDQWSDPSNMVSEMILRISHSRLESAGAVAASNGGRDVPIGAL</sequence>
<protein>
    <recommendedName>
        <fullName evidence="4">3CxxC-type domain-containing protein</fullName>
    </recommendedName>
</protein>
<dbReference type="InterPro" id="IPR027377">
    <property type="entry name" value="ZAR1/RTP1-5-like_Znf-3CxxC"/>
</dbReference>
<keyword evidence="2" id="KW-0863">Zinc-finger</keyword>
<keyword evidence="6" id="KW-1185">Reference proteome</keyword>
<feature type="domain" description="3CxxC-type" evidence="4">
    <location>
        <begin position="19"/>
        <end position="83"/>
    </location>
</feature>
<reference evidence="5" key="1">
    <citation type="submission" date="2020-11" db="EMBL/GenBank/DDBJ databases">
        <authorList>
            <person name="Tran Van P."/>
        </authorList>
    </citation>
    <scope>NUCLEOTIDE SEQUENCE</scope>
</reference>
<dbReference type="AlphaFoldDB" id="A0A7R9LHZ4"/>
<dbReference type="Proteomes" id="UP000759131">
    <property type="component" value="Unassembled WGS sequence"/>
</dbReference>
<evidence type="ECO:0000259" key="4">
    <source>
        <dbReference type="SMART" id="SM01328"/>
    </source>
</evidence>
<dbReference type="EMBL" id="OC878756">
    <property type="protein sequence ID" value="CAD7640774.1"/>
    <property type="molecule type" value="Genomic_DNA"/>
</dbReference>
<feature type="non-terminal residue" evidence="5">
    <location>
        <position position="1"/>
    </location>
</feature>
<keyword evidence="3" id="KW-0862">Zinc</keyword>
<dbReference type="SMART" id="SM01328">
    <property type="entry name" value="zf-3CxxC"/>
    <property type="match status" value="1"/>
</dbReference>
<evidence type="ECO:0000256" key="2">
    <source>
        <dbReference type="ARBA" id="ARBA00022771"/>
    </source>
</evidence>
<dbReference type="Pfam" id="PF17180">
    <property type="entry name" value="Zn_ribbon_3CxxC_2"/>
    <property type="match status" value="1"/>
</dbReference>
<dbReference type="EMBL" id="CAJPIZ010024181">
    <property type="protein sequence ID" value="CAG2118411.1"/>
    <property type="molecule type" value="Genomic_DNA"/>
</dbReference>
<keyword evidence="1" id="KW-0479">Metal-binding</keyword>
<organism evidence="5">
    <name type="scientific">Medioppia subpectinata</name>
    <dbReference type="NCBI Taxonomy" id="1979941"/>
    <lineage>
        <taxon>Eukaryota</taxon>
        <taxon>Metazoa</taxon>
        <taxon>Ecdysozoa</taxon>
        <taxon>Arthropoda</taxon>
        <taxon>Chelicerata</taxon>
        <taxon>Arachnida</taxon>
        <taxon>Acari</taxon>
        <taxon>Acariformes</taxon>
        <taxon>Sarcoptiformes</taxon>
        <taxon>Oribatida</taxon>
        <taxon>Brachypylina</taxon>
        <taxon>Oppioidea</taxon>
        <taxon>Oppiidae</taxon>
        <taxon>Medioppia</taxon>
    </lineage>
</organism>
<evidence type="ECO:0000256" key="3">
    <source>
        <dbReference type="ARBA" id="ARBA00022833"/>
    </source>
</evidence>
<gene>
    <name evidence="5" type="ORF">OSB1V03_LOCUS18363</name>
</gene>
<evidence type="ECO:0000313" key="6">
    <source>
        <dbReference type="Proteomes" id="UP000759131"/>
    </source>
</evidence>
<accession>A0A7R9LHZ4</accession>
<evidence type="ECO:0000256" key="1">
    <source>
        <dbReference type="ARBA" id="ARBA00022723"/>
    </source>
</evidence>
<feature type="non-terminal residue" evidence="5">
    <location>
        <position position="91"/>
    </location>
</feature>